<keyword evidence="1" id="KW-1133">Transmembrane helix</keyword>
<sequence>MGLYDLCCLFRPTLRTKVKQVNAIPPLFYFFIVKGCLRLLLGLRSHVLVSVMSTCFNDSGTKQEIPASELHIFASCIF</sequence>
<evidence type="ECO:0000313" key="3">
    <source>
        <dbReference type="Proteomes" id="UP000027222"/>
    </source>
</evidence>
<keyword evidence="1" id="KW-0812">Transmembrane</keyword>
<reference evidence="3" key="1">
    <citation type="journal article" date="2014" name="Proc. Natl. Acad. Sci. U.S.A.">
        <title>Extensive sampling of basidiomycete genomes demonstrates inadequacy of the white-rot/brown-rot paradigm for wood decay fungi.</title>
        <authorList>
            <person name="Riley R."/>
            <person name="Salamov A.A."/>
            <person name="Brown D.W."/>
            <person name="Nagy L.G."/>
            <person name="Floudas D."/>
            <person name="Held B.W."/>
            <person name="Levasseur A."/>
            <person name="Lombard V."/>
            <person name="Morin E."/>
            <person name="Otillar R."/>
            <person name="Lindquist E.A."/>
            <person name="Sun H."/>
            <person name="LaButti K.M."/>
            <person name="Schmutz J."/>
            <person name="Jabbour D."/>
            <person name="Luo H."/>
            <person name="Baker S.E."/>
            <person name="Pisabarro A.G."/>
            <person name="Walton J.D."/>
            <person name="Blanchette R.A."/>
            <person name="Henrissat B."/>
            <person name="Martin F."/>
            <person name="Cullen D."/>
            <person name="Hibbett D.S."/>
            <person name="Grigoriev I.V."/>
        </authorList>
    </citation>
    <scope>NUCLEOTIDE SEQUENCE [LARGE SCALE GENOMIC DNA]</scope>
    <source>
        <strain evidence="3">CBS 339.88</strain>
    </source>
</reference>
<dbReference type="Proteomes" id="UP000027222">
    <property type="component" value="Unassembled WGS sequence"/>
</dbReference>
<evidence type="ECO:0000313" key="2">
    <source>
        <dbReference type="EMBL" id="KDR78275.1"/>
    </source>
</evidence>
<evidence type="ECO:0000256" key="1">
    <source>
        <dbReference type="SAM" id="Phobius"/>
    </source>
</evidence>
<keyword evidence="1" id="KW-0472">Membrane</keyword>
<accession>A0A067T503</accession>
<feature type="transmembrane region" description="Helical" evidence="1">
    <location>
        <begin position="23"/>
        <end position="43"/>
    </location>
</feature>
<dbReference type="EMBL" id="KL142375">
    <property type="protein sequence ID" value="KDR78275.1"/>
    <property type="molecule type" value="Genomic_DNA"/>
</dbReference>
<dbReference type="AlphaFoldDB" id="A0A067T503"/>
<gene>
    <name evidence="2" type="ORF">GALMADRAFT_1311106</name>
</gene>
<keyword evidence="3" id="KW-1185">Reference proteome</keyword>
<organism evidence="2 3">
    <name type="scientific">Galerina marginata (strain CBS 339.88)</name>
    <dbReference type="NCBI Taxonomy" id="685588"/>
    <lineage>
        <taxon>Eukaryota</taxon>
        <taxon>Fungi</taxon>
        <taxon>Dikarya</taxon>
        <taxon>Basidiomycota</taxon>
        <taxon>Agaricomycotina</taxon>
        <taxon>Agaricomycetes</taxon>
        <taxon>Agaricomycetidae</taxon>
        <taxon>Agaricales</taxon>
        <taxon>Agaricineae</taxon>
        <taxon>Strophariaceae</taxon>
        <taxon>Galerina</taxon>
    </lineage>
</organism>
<proteinExistence type="predicted"/>
<dbReference type="HOGENOM" id="CLU_2622214_0_0_1"/>
<protein>
    <submittedName>
        <fullName evidence="2">Uncharacterized protein</fullName>
    </submittedName>
</protein>
<name>A0A067T503_GALM3</name>